<sequence>MEPKSKISMEASNGSPMSAPMRALPNLPGRRAAKRWESHMRKLKSARKNWELYLLLVLPVAYFIIFRYIPMYGVQIAFKDFTPRAGIWGSPWVGFQYFKEFFESYNFWTIIKNTVLLSLLNLLISFPIPVIIAILLNQLAREKLKKFVQTVIYAPYFISTVVLAGMILVFLSPNSGLINHIIGAFGGEPVLFMSEAGWFRPIYIMSTVWQETGFATIIYLAALAGIDPHLHEAAVVDGANKWQRIRHIDLTGILPTITVLFILAVGNLMNVGFEKAFLLQTDLNIDASEIISTYVYKIGIQRAQYSFSAAIGLFNAAINLVLLLIVNRTAKKISGNGLF</sequence>
<evidence type="ECO:0000313" key="10">
    <source>
        <dbReference type="Proteomes" id="UP000019772"/>
    </source>
</evidence>
<evidence type="ECO:0000256" key="3">
    <source>
        <dbReference type="ARBA" id="ARBA00022475"/>
    </source>
</evidence>
<evidence type="ECO:0000256" key="4">
    <source>
        <dbReference type="ARBA" id="ARBA00022692"/>
    </source>
</evidence>
<dbReference type="GO" id="GO:0005886">
    <property type="term" value="C:plasma membrane"/>
    <property type="evidence" value="ECO:0007669"/>
    <property type="project" value="UniProtKB-SubCell"/>
</dbReference>
<dbReference type="PANTHER" id="PTHR43227:SF11">
    <property type="entry name" value="BLL4140 PROTEIN"/>
    <property type="match status" value="1"/>
</dbReference>
<feature type="transmembrane region" description="Helical" evidence="7">
    <location>
        <begin position="151"/>
        <end position="171"/>
    </location>
</feature>
<dbReference type="InterPro" id="IPR035906">
    <property type="entry name" value="MetI-like_sf"/>
</dbReference>
<dbReference type="PROSITE" id="PS50928">
    <property type="entry name" value="ABC_TM1"/>
    <property type="match status" value="1"/>
</dbReference>
<dbReference type="KEGG" id="psab:PSAB_05330"/>
<dbReference type="PANTHER" id="PTHR43227">
    <property type="entry name" value="BLL4140 PROTEIN"/>
    <property type="match status" value="1"/>
</dbReference>
<dbReference type="Pfam" id="PF00528">
    <property type="entry name" value="BPD_transp_1"/>
    <property type="match status" value="1"/>
</dbReference>
<dbReference type="STRING" id="1268072.PSAB_05330"/>
<dbReference type="InterPro" id="IPR050809">
    <property type="entry name" value="UgpAE/MalFG_permease"/>
</dbReference>
<feature type="transmembrane region" description="Helical" evidence="7">
    <location>
        <begin position="50"/>
        <end position="69"/>
    </location>
</feature>
<feature type="transmembrane region" description="Helical" evidence="7">
    <location>
        <begin position="250"/>
        <end position="269"/>
    </location>
</feature>
<evidence type="ECO:0000256" key="5">
    <source>
        <dbReference type="ARBA" id="ARBA00022989"/>
    </source>
</evidence>
<dbReference type="HOGENOM" id="CLU_016047_0_1_9"/>
<dbReference type="PATRIC" id="fig|1268072.3.peg.1104"/>
<evidence type="ECO:0000256" key="7">
    <source>
        <dbReference type="RuleBase" id="RU363032"/>
    </source>
</evidence>
<dbReference type="CDD" id="cd06261">
    <property type="entry name" value="TM_PBP2"/>
    <property type="match status" value="1"/>
</dbReference>
<dbReference type="GO" id="GO:0055085">
    <property type="term" value="P:transmembrane transport"/>
    <property type="evidence" value="ECO:0007669"/>
    <property type="project" value="InterPro"/>
</dbReference>
<accession>X4ZEW8</accession>
<dbReference type="EMBL" id="CP004078">
    <property type="protein sequence ID" value="AHV96002.1"/>
    <property type="molecule type" value="Genomic_DNA"/>
</dbReference>
<evidence type="ECO:0000313" key="9">
    <source>
        <dbReference type="EMBL" id="AHV96002.1"/>
    </source>
</evidence>
<organism evidence="9 10">
    <name type="scientific">Paenibacillus sabinae T27</name>
    <dbReference type="NCBI Taxonomy" id="1268072"/>
    <lineage>
        <taxon>Bacteria</taxon>
        <taxon>Bacillati</taxon>
        <taxon>Bacillota</taxon>
        <taxon>Bacilli</taxon>
        <taxon>Bacillales</taxon>
        <taxon>Paenibacillaceae</taxon>
        <taxon>Paenibacillus</taxon>
    </lineage>
</organism>
<feature type="transmembrane region" description="Helical" evidence="7">
    <location>
        <begin position="177"/>
        <end position="199"/>
    </location>
</feature>
<reference evidence="9 10" key="1">
    <citation type="journal article" date="2014" name="PLoS Genet.">
        <title>Comparative Genomic Analysis of N2-Fixing and Non-N2-Fixing Paenibacillus spp.: Organization, Evolution and Expression of the Nitrogen Fixation Genes.</title>
        <authorList>
            <person name="Xie J.B."/>
            <person name="Du Z."/>
            <person name="Bai L."/>
            <person name="Tian C."/>
            <person name="Zhang Y."/>
            <person name="Xie J.Y."/>
            <person name="Wang T."/>
            <person name="Liu X."/>
            <person name="Chen X."/>
            <person name="Cheng Q."/>
            <person name="Chen S."/>
            <person name="Li J."/>
        </authorList>
    </citation>
    <scope>NUCLEOTIDE SEQUENCE [LARGE SCALE GENOMIC DNA]</scope>
    <source>
        <strain evidence="9 10">T27</strain>
    </source>
</reference>
<evidence type="ECO:0000256" key="2">
    <source>
        <dbReference type="ARBA" id="ARBA00022448"/>
    </source>
</evidence>
<comment type="subcellular location">
    <subcellularLocation>
        <location evidence="1 7">Cell membrane</location>
        <topology evidence="1 7">Multi-pass membrane protein</topology>
    </subcellularLocation>
</comment>
<keyword evidence="10" id="KW-1185">Reference proteome</keyword>
<feature type="domain" description="ABC transmembrane type-1" evidence="8">
    <location>
        <begin position="111"/>
        <end position="326"/>
    </location>
</feature>
<keyword evidence="2 7" id="KW-0813">Transport</keyword>
<dbReference type="InterPro" id="IPR000515">
    <property type="entry name" value="MetI-like"/>
</dbReference>
<keyword evidence="4 7" id="KW-0812">Transmembrane</keyword>
<evidence type="ECO:0000256" key="1">
    <source>
        <dbReference type="ARBA" id="ARBA00004651"/>
    </source>
</evidence>
<keyword evidence="5 7" id="KW-1133">Transmembrane helix</keyword>
<dbReference type="AlphaFoldDB" id="X4ZEW8"/>
<feature type="transmembrane region" description="Helical" evidence="7">
    <location>
        <begin position="305"/>
        <end position="326"/>
    </location>
</feature>
<dbReference type="Gene3D" id="1.10.3720.10">
    <property type="entry name" value="MetI-like"/>
    <property type="match status" value="1"/>
</dbReference>
<evidence type="ECO:0000256" key="6">
    <source>
        <dbReference type="ARBA" id="ARBA00023136"/>
    </source>
</evidence>
<comment type="similarity">
    <text evidence="7">Belongs to the binding-protein-dependent transport system permease family.</text>
</comment>
<protein>
    <submittedName>
        <fullName evidence="9">Binding-protein-dependent transport systems inner membrane component</fullName>
    </submittedName>
</protein>
<dbReference type="RefSeq" id="WP_025333567.1">
    <property type="nucleotide sequence ID" value="NZ_CP004078.1"/>
</dbReference>
<evidence type="ECO:0000259" key="8">
    <source>
        <dbReference type="PROSITE" id="PS50928"/>
    </source>
</evidence>
<dbReference type="Proteomes" id="UP000019772">
    <property type="component" value="Chromosome"/>
</dbReference>
<keyword evidence="6 7" id="KW-0472">Membrane</keyword>
<feature type="transmembrane region" description="Helical" evidence="7">
    <location>
        <begin position="115"/>
        <end position="139"/>
    </location>
</feature>
<dbReference type="eggNOG" id="COG4209">
    <property type="taxonomic scope" value="Bacteria"/>
</dbReference>
<keyword evidence="3" id="KW-1003">Cell membrane</keyword>
<dbReference type="SUPFAM" id="SSF161098">
    <property type="entry name" value="MetI-like"/>
    <property type="match status" value="1"/>
</dbReference>
<name>X4ZEW8_9BACL</name>
<proteinExistence type="inferred from homology"/>
<gene>
    <name evidence="9" type="ORF">PSAB_05330</name>
</gene>